<name>A0A6I4IE89_9SPHI</name>
<evidence type="ECO:0000256" key="1">
    <source>
        <dbReference type="SAM" id="Phobius"/>
    </source>
</evidence>
<protein>
    <submittedName>
        <fullName evidence="2">DUF4199 family protein</fullName>
    </submittedName>
</protein>
<proteinExistence type="predicted"/>
<feature type="transmembrane region" description="Helical" evidence="1">
    <location>
        <begin position="37"/>
        <end position="55"/>
    </location>
</feature>
<evidence type="ECO:0000313" key="2">
    <source>
        <dbReference type="EMBL" id="MVN92108.1"/>
    </source>
</evidence>
<dbReference type="EMBL" id="WQLA01000005">
    <property type="protein sequence ID" value="MVN92108.1"/>
    <property type="molecule type" value="Genomic_DNA"/>
</dbReference>
<dbReference type="Proteomes" id="UP000434850">
    <property type="component" value="Unassembled WGS sequence"/>
</dbReference>
<dbReference type="Pfam" id="PF13858">
    <property type="entry name" value="DUF4199"/>
    <property type="match status" value="1"/>
</dbReference>
<keyword evidence="1" id="KW-1133">Transmembrane helix</keyword>
<keyword evidence="1" id="KW-0812">Transmembrane</keyword>
<evidence type="ECO:0000313" key="3">
    <source>
        <dbReference type="Proteomes" id="UP000434850"/>
    </source>
</evidence>
<accession>A0A6I4IE89</accession>
<dbReference type="InterPro" id="IPR025250">
    <property type="entry name" value="DUF4199"/>
</dbReference>
<dbReference type="AlphaFoldDB" id="A0A6I4IE89"/>
<feature type="transmembrane region" description="Helical" evidence="1">
    <location>
        <begin position="75"/>
        <end position="98"/>
    </location>
</feature>
<feature type="transmembrane region" description="Helical" evidence="1">
    <location>
        <begin position="142"/>
        <end position="167"/>
    </location>
</feature>
<dbReference type="OrthoDB" id="6384283at2"/>
<sequence>MKKIIWTFGVIAGIIAASFMVASTIACYRSAKFESSMLLGYTGMLIAFSFAYVGVKNYRDKFNNGAITFLRAFKIAGLITLIGCTFYVVVWMIEYYVFVPDFMEKFTAHELKQARESGLSQVELNKKIAEMEDWKKIYSNPLGLMLMTYLEPLPVAFVVTVATALLLKRKAQPGQVAI</sequence>
<organism evidence="2 3">
    <name type="scientific">Mucilaginibacter aquatilis</name>
    <dbReference type="NCBI Taxonomy" id="1517760"/>
    <lineage>
        <taxon>Bacteria</taxon>
        <taxon>Pseudomonadati</taxon>
        <taxon>Bacteroidota</taxon>
        <taxon>Sphingobacteriia</taxon>
        <taxon>Sphingobacteriales</taxon>
        <taxon>Sphingobacteriaceae</taxon>
        <taxon>Mucilaginibacter</taxon>
    </lineage>
</organism>
<dbReference type="RefSeq" id="WP_157542428.1">
    <property type="nucleotide sequence ID" value="NZ_WQLA01000005.1"/>
</dbReference>
<gene>
    <name evidence="2" type="ORF">GO816_13310</name>
</gene>
<keyword evidence="3" id="KW-1185">Reference proteome</keyword>
<dbReference type="PROSITE" id="PS51257">
    <property type="entry name" value="PROKAR_LIPOPROTEIN"/>
    <property type="match status" value="1"/>
</dbReference>
<reference evidence="2 3" key="1">
    <citation type="submission" date="2019-12" db="EMBL/GenBank/DDBJ databases">
        <title>Mucilaginibacter sp. HME9299 genome sequencing and assembly.</title>
        <authorList>
            <person name="Kang H."/>
            <person name="Kim H."/>
            <person name="Joh K."/>
        </authorList>
    </citation>
    <scope>NUCLEOTIDE SEQUENCE [LARGE SCALE GENOMIC DNA]</scope>
    <source>
        <strain evidence="2 3">HME9299</strain>
    </source>
</reference>
<keyword evidence="1" id="KW-0472">Membrane</keyword>
<comment type="caution">
    <text evidence="2">The sequence shown here is derived from an EMBL/GenBank/DDBJ whole genome shotgun (WGS) entry which is preliminary data.</text>
</comment>